<evidence type="ECO:0000256" key="7">
    <source>
        <dbReference type="PIRNR" id="PIRNR003107"/>
    </source>
</evidence>
<dbReference type="EMBL" id="SLVV01000009">
    <property type="protein sequence ID" value="TCN22861.1"/>
    <property type="molecule type" value="Genomic_DNA"/>
</dbReference>
<dbReference type="GO" id="GO:0005737">
    <property type="term" value="C:cytoplasm"/>
    <property type="evidence" value="ECO:0007669"/>
    <property type="project" value="UniProtKB-SubCell"/>
</dbReference>
<comment type="subcellular location">
    <subcellularLocation>
        <location evidence="1 7">Cytoplasm</location>
    </subcellularLocation>
</comment>
<evidence type="ECO:0000256" key="3">
    <source>
        <dbReference type="ARBA" id="ARBA00011738"/>
    </source>
</evidence>
<evidence type="ECO:0000313" key="9">
    <source>
        <dbReference type="EMBL" id="TCN22861.1"/>
    </source>
</evidence>
<comment type="similarity">
    <text evidence="2 7">Belongs to the PhoU family.</text>
</comment>
<comment type="subunit">
    <text evidence="3 7">Homodimer.</text>
</comment>
<keyword evidence="5 7" id="KW-0963">Cytoplasm</keyword>
<evidence type="ECO:0000313" key="10">
    <source>
        <dbReference type="Proteomes" id="UP000295689"/>
    </source>
</evidence>
<keyword evidence="6 7" id="KW-0592">Phosphate transport</keyword>
<dbReference type="Gene3D" id="1.20.58.220">
    <property type="entry name" value="Phosphate transport system protein phou homolog 2, domain 2"/>
    <property type="match status" value="1"/>
</dbReference>
<dbReference type="InterPro" id="IPR028366">
    <property type="entry name" value="PhoU"/>
</dbReference>
<dbReference type="NCBIfam" id="TIGR02135">
    <property type="entry name" value="phoU_full"/>
    <property type="match status" value="1"/>
</dbReference>
<evidence type="ECO:0000256" key="5">
    <source>
        <dbReference type="ARBA" id="ARBA00022490"/>
    </source>
</evidence>
<proteinExistence type="inferred from homology"/>
<feature type="domain" description="PhoU" evidence="8">
    <location>
        <begin position="121"/>
        <end position="205"/>
    </location>
</feature>
<accession>A0A4R2B7Z7</accession>
<sequence length="219" mass="25036">MVVRERFEEDLRELQNKMLELGNFSAEALTKSLDSLENKDIEAALEIIEDDTKADILEEDINDFAILLIAKQQPVAVDLRRIIVAIKIANDIERIADFAVNIAKSTIRIGAEPLVKPIEHIREMHRLTLQMLTLSLEAFNDEDLSKAKKVAEMDDQVDELYGQTIQDLLQLNQSNPGHLPQITQLSFISRYLERAADHVTNIAEHIFYLVKGKRYDLNN</sequence>
<dbReference type="GO" id="GO:0006817">
    <property type="term" value="P:phosphate ion transport"/>
    <property type="evidence" value="ECO:0007669"/>
    <property type="project" value="UniProtKB-KW"/>
</dbReference>
<dbReference type="GO" id="GO:0045936">
    <property type="term" value="P:negative regulation of phosphate metabolic process"/>
    <property type="evidence" value="ECO:0007669"/>
    <property type="project" value="InterPro"/>
</dbReference>
<gene>
    <name evidence="9" type="ORF">EV146_10914</name>
</gene>
<evidence type="ECO:0000256" key="4">
    <source>
        <dbReference type="ARBA" id="ARBA00022448"/>
    </source>
</evidence>
<name>A0A4R2B7Z7_9BACI</name>
<reference evidence="9 10" key="1">
    <citation type="journal article" date="2015" name="Stand. Genomic Sci.">
        <title>Genomic Encyclopedia of Bacterial and Archaeal Type Strains, Phase III: the genomes of soil and plant-associated and newly described type strains.</title>
        <authorList>
            <person name="Whitman W.B."/>
            <person name="Woyke T."/>
            <person name="Klenk H.P."/>
            <person name="Zhou Y."/>
            <person name="Lilburn T.G."/>
            <person name="Beck B.J."/>
            <person name="De Vos P."/>
            <person name="Vandamme P."/>
            <person name="Eisen J.A."/>
            <person name="Garrity G."/>
            <person name="Hugenholtz P."/>
            <person name="Kyrpides N.C."/>
        </authorList>
    </citation>
    <scope>NUCLEOTIDE SEQUENCE [LARGE SCALE GENOMIC DNA]</scope>
    <source>
        <strain evidence="9 10">CV53</strain>
    </source>
</reference>
<dbReference type="FunFam" id="1.20.58.220:FF:000004">
    <property type="entry name" value="Phosphate-specific transport system accessory protein PhoU"/>
    <property type="match status" value="1"/>
</dbReference>
<keyword evidence="10" id="KW-1185">Reference proteome</keyword>
<dbReference type="GO" id="GO:0030643">
    <property type="term" value="P:intracellular phosphate ion homeostasis"/>
    <property type="evidence" value="ECO:0007669"/>
    <property type="project" value="InterPro"/>
</dbReference>
<dbReference type="SUPFAM" id="SSF109755">
    <property type="entry name" value="PhoU-like"/>
    <property type="match status" value="1"/>
</dbReference>
<evidence type="ECO:0000256" key="1">
    <source>
        <dbReference type="ARBA" id="ARBA00004496"/>
    </source>
</evidence>
<dbReference type="PIRSF" id="PIRSF003107">
    <property type="entry name" value="PhoU"/>
    <property type="match status" value="1"/>
</dbReference>
<comment type="caution">
    <text evidence="9">The sequence shown here is derived from an EMBL/GenBank/DDBJ whole genome shotgun (WGS) entry which is preliminary data.</text>
</comment>
<dbReference type="InterPro" id="IPR038078">
    <property type="entry name" value="PhoU-like_sf"/>
</dbReference>
<evidence type="ECO:0000256" key="2">
    <source>
        <dbReference type="ARBA" id="ARBA00008107"/>
    </source>
</evidence>
<dbReference type="RefSeq" id="WP_132008549.1">
    <property type="nucleotide sequence ID" value="NZ_JABUHM010000008.1"/>
</dbReference>
<organism evidence="9 10">
    <name type="scientific">Mesobacillus foraminis</name>
    <dbReference type="NCBI Taxonomy" id="279826"/>
    <lineage>
        <taxon>Bacteria</taxon>
        <taxon>Bacillati</taxon>
        <taxon>Bacillota</taxon>
        <taxon>Bacilli</taxon>
        <taxon>Bacillales</taxon>
        <taxon>Bacillaceae</taxon>
        <taxon>Mesobacillus</taxon>
    </lineage>
</organism>
<evidence type="ECO:0000259" key="8">
    <source>
        <dbReference type="Pfam" id="PF01895"/>
    </source>
</evidence>
<dbReference type="Proteomes" id="UP000295689">
    <property type="component" value="Unassembled WGS sequence"/>
</dbReference>
<feature type="domain" description="PhoU" evidence="8">
    <location>
        <begin position="19"/>
        <end position="105"/>
    </location>
</feature>
<dbReference type="AlphaFoldDB" id="A0A4R2B7Z7"/>
<keyword evidence="4 7" id="KW-0813">Transport</keyword>
<comment type="function">
    <text evidence="7">Plays a role in the regulation of phosphate uptake.</text>
</comment>
<dbReference type="PANTHER" id="PTHR42930:SF3">
    <property type="entry name" value="PHOSPHATE-SPECIFIC TRANSPORT SYSTEM ACCESSORY PROTEIN PHOU"/>
    <property type="match status" value="1"/>
</dbReference>
<evidence type="ECO:0000256" key="6">
    <source>
        <dbReference type="ARBA" id="ARBA00022592"/>
    </source>
</evidence>
<dbReference type="Pfam" id="PF01895">
    <property type="entry name" value="PhoU"/>
    <property type="match status" value="2"/>
</dbReference>
<dbReference type="InterPro" id="IPR026022">
    <property type="entry name" value="PhoU_dom"/>
</dbReference>
<dbReference type="PANTHER" id="PTHR42930">
    <property type="entry name" value="PHOSPHATE-SPECIFIC TRANSPORT SYSTEM ACCESSORY PROTEIN PHOU"/>
    <property type="match status" value="1"/>
</dbReference>
<protein>
    <recommendedName>
        <fullName evidence="7">Phosphate-specific transport system accessory protein PhoU</fullName>
    </recommendedName>
</protein>